<dbReference type="EMBL" id="UIVS01000004">
    <property type="protein sequence ID" value="SVP94964.1"/>
    <property type="molecule type" value="Genomic_DNA"/>
</dbReference>
<evidence type="ECO:0000313" key="1">
    <source>
        <dbReference type="EMBL" id="SVP94221.1"/>
    </source>
</evidence>
<reference evidence="1" key="1">
    <citation type="submission" date="2018-07" db="EMBL/GenBank/DDBJ databases">
        <authorList>
            <person name="Quirk P.G."/>
            <person name="Krulwich T.A."/>
        </authorList>
    </citation>
    <scope>NUCLEOTIDE SEQUENCE</scope>
    <source>
        <strain evidence="1">Anand</strain>
    </source>
</reference>
<proteinExistence type="predicted"/>
<gene>
    <name evidence="1" type="ORF">TAT_000322300</name>
    <name evidence="2" type="ORF">TAV_000322200</name>
</gene>
<dbReference type="VEuPathDB" id="PiroplasmaDB:TA07610"/>
<accession>A0A3B0ND06</accession>
<organism evidence="1">
    <name type="scientific">Theileria annulata</name>
    <dbReference type="NCBI Taxonomy" id="5874"/>
    <lineage>
        <taxon>Eukaryota</taxon>
        <taxon>Sar</taxon>
        <taxon>Alveolata</taxon>
        <taxon>Apicomplexa</taxon>
        <taxon>Aconoidasida</taxon>
        <taxon>Piroplasmida</taxon>
        <taxon>Theileriidae</taxon>
        <taxon>Theileria</taxon>
    </lineage>
</organism>
<evidence type="ECO:0000313" key="2">
    <source>
        <dbReference type="EMBL" id="SVP94964.1"/>
    </source>
</evidence>
<name>A0A3B0ND06_THEAN</name>
<sequence length="509" mass="59789">MFDYIKINSSFKVKSNLLIFVFLYFIFSTESVLLSKINAKNENYSFNPTTIGSLFHRKQNKHQCFISNKIKRINNSCKTSYNFEDSNSPSIIQDNFILEAYGYTHDPNFNYTANFRNRYNNLNKTYTTPPAVFNNIPNNQYNPARNVPFNRINNQTYQQNGFNLYNRQLIPYPVVSNSYGNVPFGQNQMQFSQQQFPRQQYAQQLNRFPPQMPVQTVNPLQHQVPIPPTFQFRYQPPIQTINQVPFQQTAQQYSQVPLQQPAVENIKKDEPGKIVGSRYWQKRAEKFHSRSVRYSSFQLYEDVVWINNYEDDWPGINRIKLGEIYQGIIHYYFTPFDGLILLADKKVEGSMSMKDLPESFSKTTVRETFKLDHLISFKLKEPLEFDEKGRPKFVLALDYPPKTKKYEFRSRVRGRPIFVTNTMAVFKLEDGENYAQVFLANTGVHLTFPITIKMNEIFTKDEVVEMEVVRSPYYPKAVGYLCRIPFETPKGLELRSKYTMVDSVRYDGI</sequence>
<protein>
    <submittedName>
        <fullName evidence="1">Uncharacterized protein</fullName>
    </submittedName>
</protein>
<dbReference type="EMBL" id="UIVT01000004">
    <property type="protein sequence ID" value="SVP94221.1"/>
    <property type="molecule type" value="Genomic_DNA"/>
</dbReference>
<dbReference type="AlphaFoldDB" id="A0A3B0ND06"/>